<dbReference type="AlphaFoldDB" id="A0A0P1B7M8"/>
<protein>
    <submittedName>
        <fullName evidence="1">Uncharacterized protein</fullName>
    </submittedName>
</protein>
<name>A0A0P1B7M8_9BASI</name>
<organism evidence="1 2">
    <name type="scientific">Ceraceosorus bombacis</name>
    <dbReference type="NCBI Taxonomy" id="401625"/>
    <lineage>
        <taxon>Eukaryota</taxon>
        <taxon>Fungi</taxon>
        <taxon>Dikarya</taxon>
        <taxon>Basidiomycota</taxon>
        <taxon>Ustilaginomycotina</taxon>
        <taxon>Exobasidiomycetes</taxon>
        <taxon>Ceraceosorales</taxon>
        <taxon>Ceraceosoraceae</taxon>
        <taxon>Ceraceosorus</taxon>
    </lineage>
</organism>
<proteinExistence type="predicted"/>
<dbReference type="Proteomes" id="UP000054845">
    <property type="component" value="Unassembled WGS sequence"/>
</dbReference>
<dbReference type="EMBL" id="CCYA01000065">
    <property type="protein sequence ID" value="CEH11924.1"/>
    <property type="molecule type" value="Genomic_DNA"/>
</dbReference>
<sequence>MDLDKLIRKPNKGLGEVPQYYVSHSNLYDALSKINWHSNNYCEAMEARFAVQLPPHPFSGSIDLQPHVELARDVDLFLYAAAAYAVYLDLILANADGISAGAASQCSNAVGAATEKTNWSWRSAIAVGRQVEARSSLRDARPAARTGKETLPGTCRIPAGRRQRSEIVNAPMQCERPQRRPIGHGAALLLLDGR</sequence>
<evidence type="ECO:0000313" key="2">
    <source>
        <dbReference type="Proteomes" id="UP000054845"/>
    </source>
</evidence>
<accession>A0A0P1B7M8</accession>
<evidence type="ECO:0000313" key="1">
    <source>
        <dbReference type="EMBL" id="CEH11924.1"/>
    </source>
</evidence>
<reference evidence="1 2" key="1">
    <citation type="submission" date="2014-09" db="EMBL/GenBank/DDBJ databases">
        <authorList>
            <person name="Magalhaes I.L.F."/>
            <person name="Oliveira U."/>
            <person name="Santos F.R."/>
            <person name="Vidigal T.H.D.A."/>
            <person name="Brescovit A.D."/>
            <person name="Santos A.J."/>
        </authorList>
    </citation>
    <scope>NUCLEOTIDE SEQUENCE [LARGE SCALE GENOMIC DNA]</scope>
</reference>
<keyword evidence="2" id="KW-1185">Reference proteome</keyword>